<proteinExistence type="predicted"/>
<comment type="caution">
    <text evidence="1">The sequence shown here is derived from an EMBL/GenBank/DDBJ whole genome shotgun (WGS) entry which is preliminary data.</text>
</comment>
<accession>A0ACC1YH31</accession>
<sequence>MASTTKEVAKELLPLIRVYKDGSVERLSGSPYVPPSPDADPTTGVSSKDIIISQNPAISARLYLPKLTQFHRKLPILVFFHGGGFCIGSAFSFLQHRYLNILVSQAQVVAVSVEYRLAPEHPLPAAYEDCWAALQWVASNKDPWLLNYGDFDRVYIGGDSAGGNIVHNIAMQAGEQSLSSSVKILGALLGHPYFWGSNPIGSEPRDNHEKHFLSLAWEFVHPSAPGGIDNYMVNPVGIGKPSLAKLGCSKLLVCVAEKDELRDRGIWYVNAVKESGFEGQVELFEVEGEDHVFYLFNPESENAKNMVKCSASFLK</sequence>
<organism evidence="1 2">
    <name type="scientific">Melia azedarach</name>
    <name type="common">Chinaberry tree</name>
    <dbReference type="NCBI Taxonomy" id="155640"/>
    <lineage>
        <taxon>Eukaryota</taxon>
        <taxon>Viridiplantae</taxon>
        <taxon>Streptophyta</taxon>
        <taxon>Embryophyta</taxon>
        <taxon>Tracheophyta</taxon>
        <taxon>Spermatophyta</taxon>
        <taxon>Magnoliopsida</taxon>
        <taxon>eudicotyledons</taxon>
        <taxon>Gunneridae</taxon>
        <taxon>Pentapetalae</taxon>
        <taxon>rosids</taxon>
        <taxon>malvids</taxon>
        <taxon>Sapindales</taxon>
        <taxon>Meliaceae</taxon>
        <taxon>Melia</taxon>
    </lineage>
</organism>
<name>A0ACC1YH31_MELAZ</name>
<reference evidence="1 2" key="1">
    <citation type="journal article" date="2023" name="Science">
        <title>Complex scaffold remodeling in plant triterpene biosynthesis.</title>
        <authorList>
            <person name="De La Pena R."/>
            <person name="Hodgson H."/>
            <person name="Liu J.C."/>
            <person name="Stephenson M.J."/>
            <person name="Martin A.C."/>
            <person name="Owen C."/>
            <person name="Harkess A."/>
            <person name="Leebens-Mack J."/>
            <person name="Jimenez L.E."/>
            <person name="Osbourn A."/>
            <person name="Sattely E.S."/>
        </authorList>
    </citation>
    <scope>NUCLEOTIDE SEQUENCE [LARGE SCALE GENOMIC DNA]</scope>
    <source>
        <strain evidence="2">cv. JPN11</strain>
        <tissue evidence="1">Leaf</tissue>
    </source>
</reference>
<dbReference type="EMBL" id="CM051396">
    <property type="protein sequence ID" value="KAJ4722413.1"/>
    <property type="molecule type" value="Genomic_DNA"/>
</dbReference>
<evidence type="ECO:0000313" key="1">
    <source>
        <dbReference type="EMBL" id="KAJ4722413.1"/>
    </source>
</evidence>
<protein>
    <submittedName>
        <fullName evidence="1">2-hydroxyisoflavanone dehydratase</fullName>
    </submittedName>
</protein>
<dbReference type="Proteomes" id="UP001164539">
    <property type="component" value="Chromosome 3"/>
</dbReference>
<keyword evidence="2" id="KW-1185">Reference proteome</keyword>
<evidence type="ECO:0000313" key="2">
    <source>
        <dbReference type="Proteomes" id="UP001164539"/>
    </source>
</evidence>
<gene>
    <name evidence="1" type="ORF">OWV82_005915</name>
</gene>